<comment type="similarity">
    <text evidence="7">Belongs to the DEAD box helicase family. DDX52/ROK1 subfamily.</text>
</comment>
<dbReference type="Pfam" id="PF00270">
    <property type="entry name" value="DEAD"/>
    <property type="match status" value="1"/>
</dbReference>
<comment type="caution">
    <text evidence="14">The sequence shown here is derived from an EMBL/GenBank/DDBJ whole genome shotgun (WGS) entry which is preliminary data.</text>
</comment>
<dbReference type="GO" id="GO:0003724">
    <property type="term" value="F:RNA helicase activity"/>
    <property type="evidence" value="ECO:0007669"/>
    <property type="project" value="UniProtKB-EC"/>
</dbReference>
<dbReference type="PANTHER" id="PTHR47959:SF15">
    <property type="entry name" value="RNA HELICASE"/>
    <property type="match status" value="1"/>
</dbReference>
<evidence type="ECO:0000256" key="5">
    <source>
        <dbReference type="ARBA" id="ARBA00022840"/>
    </source>
</evidence>
<dbReference type="SMART" id="SM00490">
    <property type="entry name" value="HELICc"/>
    <property type="match status" value="1"/>
</dbReference>
<proteinExistence type="inferred from homology"/>
<dbReference type="Proteomes" id="UP001176961">
    <property type="component" value="Unassembled WGS sequence"/>
</dbReference>
<evidence type="ECO:0000259" key="11">
    <source>
        <dbReference type="PROSITE" id="PS51192"/>
    </source>
</evidence>
<organism evidence="14 15">
    <name type="scientific">Cylicocyclus nassatus</name>
    <name type="common">Nematode worm</name>
    <dbReference type="NCBI Taxonomy" id="53992"/>
    <lineage>
        <taxon>Eukaryota</taxon>
        <taxon>Metazoa</taxon>
        <taxon>Ecdysozoa</taxon>
        <taxon>Nematoda</taxon>
        <taxon>Chromadorea</taxon>
        <taxon>Rhabditida</taxon>
        <taxon>Rhabditina</taxon>
        <taxon>Rhabditomorpha</taxon>
        <taxon>Strongyloidea</taxon>
        <taxon>Strongylidae</taxon>
        <taxon>Cylicocyclus</taxon>
    </lineage>
</organism>
<evidence type="ECO:0000256" key="3">
    <source>
        <dbReference type="ARBA" id="ARBA00022801"/>
    </source>
</evidence>
<evidence type="ECO:0000256" key="8">
    <source>
        <dbReference type="ARBA" id="ARBA00044533"/>
    </source>
</evidence>
<gene>
    <name evidence="14" type="ORF">CYNAS_LOCUS5115</name>
</gene>
<accession>A0AA36DUB4</accession>
<keyword evidence="4" id="KW-0347">Helicase</keyword>
<dbReference type="PROSITE" id="PS51192">
    <property type="entry name" value="HELICASE_ATP_BIND_1"/>
    <property type="match status" value="1"/>
</dbReference>
<dbReference type="EC" id="3.6.4.13" evidence="1"/>
<dbReference type="EMBL" id="CATQJL010000112">
    <property type="protein sequence ID" value="CAJ0593132.1"/>
    <property type="molecule type" value="Genomic_DNA"/>
</dbReference>
<dbReference type="GO" id="GO:0030490">
    <property type="term" value="P:maturation of SSU-rRNA"/>
    <property type="evidence" value="ECO:0007669"/>
    <property type="project" value="InterPro"/>
</dbReference>
<comment type="catalytic activity">
    <reaction evidence="9">
        <text>ATP + H2O = ADP + phosphate + H(+)</text>
        <dbReference type="Rhea" id="RHEA:13065"/>
        <dbReference type="ChEBI" id="CHEBI:15377"/>
        <dbReference type="ChEBI" id="CHEBI:15378"/>
        <dbReference type="ChEBI" id="CHEBI:30616"/>
        <dbReference type="ChEBI" id="CHEBI:43474"/>
        <dbReference type="ChEBI" id="CHEBI:456216"/>
        <dbReference type="EC" id="3.6.4.13"/>
    </reaction>
</comment>
<dbReference type="Pfam" id="PF00271">
    <property type="entry name" value="Helicase_C"/>
    <property type="match status" value="1"/>
</dbReference>
<dbReference type="SMART" id="SM00487">
    <property type="entry name" value="DEXDc"/>
    <property type="match status" value="1"/>
</dbReference>
<evidence type="ECO:0000256" key="4">
    <source>
        <dbReference type="ARBA" id="ARBA00022806"/>
    </source>
</evidence>
<feature type="domain" description="Helicase C-terminal" evidence="12">
    <location>
        <begin position="378"/>
        <end position="544"/>
    </location>
</feature>
<dbReference type="PROSITE" id="PS51194">
    <property type="entry name" value="HELICASE_CTER"/>
    <property type="match status" value="1"/>
</dbReference>
<evidence type="ECO:0000256" key="1">
    <source>
        <dbReference type="ARBA" id="ARBA00012552"/>
    </source>
</evidence>
<dbReference type="PANTHER" id="PTHR47959">
    <property type="entry name" value="ATP-DEPENDENT RNA HELICASE RHLE-RELATED"/>
    <property type="match status" value="1"/>
</dbReference>
<keyword evidence="3" id="KW-0378">Hydrolase</keyword>
<dbReference type="CDD" id="cd18787">
    <property type="entry name" value="SF2_C_DEAD"/>
    <property type="match status" value="1"/>
</dbReference>
<dbReference type="PROSITE" id="PS51195">
    <property type="entry name" value="Q_MOTIF"/>
    <property type="match status" value="1"/>
</dbReference>
<reference evidence="14" key="1">
    <citation type="submission" date="2023-07" db="EMBL/GenBank/DDBJ databases">
        <authorList>
            <consortium name="CYATHOMIX"/>
        </authorList>
    </citation>
    <scope>NUCLEOTIDE SEQUENCE</scope>
    <source>
        <strain evidence="14">N/A</strain>
    </source>
</reference>
<dbReference type="SUPFAM" id="SSF52540">
    <property type="entry name" value="P-loop containing nucleoside triphosphate hydrolases"/>
    <property type="match status" value="1"/>
</dbReference>
<protein>
    <recommendedName>
        <fullName evidence="8">Probable ATP-dependent RNA helicase DDX52</fullName>
        <ecNumber evidence="1">3.6.4.13</ecNumber>
    </recommendedName>
</protein>
<dbReference type="GO" id="GO:0016787">
    <property type="term" value="F:hydrolase activity"/>
    <property type="evidence" value="ECO:0007669"/>
    <property type="project" value="UniProtKB-KW"/>
</dbReference>
<feature type="domain" description="DEAD-box RNA helicase Q" evidence="13">
    <location>
        <begin position="161"/>
        <end position="189"/>
    </location>
</feature>
<feature type="short sequence motif" description="Q motif" evidence="10">
    <location>
        <begin position="161"/>
        <end position="189"/>
    </location>
</feature>
<dbReference type="InterPro" id="IPR001650">
    <property type="entry name" value="Helicase_C-like"/>
</dbReference>
<sequence>MCATASSPISRRLRGGNFLVSFAQYTALMREDIFRRLTFGIKKTRREAAKDEEESDATAALRLRVLPENIQEELKKLKKKLKGEEVQQETATASNVEEDGDIKLFSGSTNIEGKPSINRDHTTVDSVGSKEGEKRLAEMINQLRRLNRIYTWGDNVPDPFIGFFELNLPDALLSSLKEFGIETPTPIQMQAIPFMMEHRDVLASAPTGSGKTLAFAIPIILDVLRLKKLKKYKDGSKLLAIVLEPTRELAAQTYRQFLKFSQNLPVSTALFETEEIPHNVDVLVSTPNRLTHHLKDMKLKFLRWLIVDESDRLFEVVEGQERCFRNQLAAVYKACDGKFTRRAFFSATFSYEVEEWCKENLNNVAMVCIGERNSANTNVEQELIFAGSEHGKLLAIRTLLQTQFDPPALIFVQTKERARELLSALSSLTPPIPAACISSEKSQNERDRIVESFRSGRLWVLICTELMGRGLDLRNVNLVINFDLPTSIISYIHRIGRTGRAGRKGRAITYFTESDTKYLRSIATVIHQAGFQVPEYTLHLKPLSRNEKKELIRHGPKRKHIAFIKKKKKSDGTKDDEGSVRVTKKARHDIGGITKSKEELNDGIKKKSKLSAKNCTLKNSMDQLNRDVLLLICSYLDLGALASLSVVYPGLSNDIFRILRSTRWALKLRILPQYTSMAYISIPKSNSHISLPEEKPIQDDLLLGQWTELRGVVRKQIPYESMHITYLDITQFGSATVPADVKYILGAIETDLLSLKYESRTEARKILERVSFNPGATLYMHELTFEKATEPLIPTELTHIDDVWFCGDILPADFITLLSSEISSLCLTCDRIRKDCVVIVREYIKNFLDGRTNQTSCRISSSGELLRHVFEDLAGVGEECMANGPRRVHLISALEETPIHCFIDAIVPKLDRLSKDLLLLICSYLDLKALANLSVVYPKLSNDIFRTLRSSRWALKLRISSRHTSMEYISVPKSKSHISLPEDKTIQEKYRTLLSVQDDLMLEKWTELQGVVRKRIPYNSMHINFLDITQLGSVPTDVKHILGSIKTDLLSLNYCSRVEARKILERISFNPRATLHIHEYNFGQDTVPLIPTRLTNIEDVWFNGDILPADFITLLSLENLSLWLSCNRIIWKDFVVLLREYVKNFLDGRTNQTSCNINLRGKVLRNVFEDKADVDEECMANGPRRVHLISDTHITYIRCFIDAANTCT</sequence>
<evidence type="ECO:0000256" key="6">
    <source>
        <dbReference type="ARBA" id="ARBA00022884"/>
    </source>
</evidence>
<keyword evidence="15" id="KW-1185">Reference proteome</keyword>
<feature type="domain" description="Helicase ATP-binding" evidence="11">
    <location>
        <begin position="192"/>
        <end position="367"/>
    </location>
</feature>
<evidence type="ECO:0000256" key="2">
    <source>
        <dbReference type="ARBA" id="ARBA00022741"/>
    </source>
</evidence>
<dbReference type="Gene3D" id="3.40.50.300">
    <property type="entry name" value="P-loop containing nucleotide triphosphate hydrolases"/>
    <property type="match status" value="2"/>
</dbReference>
<evidence type="ECO:0000259" key="12">
    <source>
        <dbReference type="PROSITE" id="PS51194"/>
    </source>
</evidence>
<dbReference type="InterPro" id="IPR014014">
    <property type="entry name" value="RNA_helicase_DEAD_Q_motif"/>
</dbReference>
<dbReference type="CDD" id="cd17957">
    <property type="entry name" value="DEADc_DDX52"/>
    <property type="match status" value="1"/>
</dbReference>
<evidence type="ECO:0000313" key="15">
    <source>
        <dbReference type="Proteomes" id="UP001176961"/>
    </source>
</evidence>
<dbReference type="InterPro" id="IPR044764">
    <property type="entry name" value="DDX52/Rok1_DEADc"/>
</dbReference>
<name>A0AA36DUB4_CYLNA</name>
<dbReference type="InterPro" id="IPR014001">
    <property type="entry name" value="Helicase_ATP-bd"/>
</dbReference>
<evidence type="ECO:0000256" key="7">
    <source>
        <dbReference type="ARBA" id="ARBA00024355"/>
    </source>
</evidence>
<evidence type="ECO:0000313" key="14">
    <source>
        <dbReference type="EMBL" id="CAJ0593132.1"/>
    </source>
</evidence>
<dbReference type="GO" id="GO:0005524">
    <property type="term" value="F:ATP binding"/>
    <property type="evidence" value="ECO:0007669"/>
    <property type="project" value="UniProtKB-KW"/>
</dbReference>
<dbReference type="GO" id="GO:0005829">
    <property type="term" value="C:cytosol"/>
    <property type="evidence" value="ECO:0007669"/>
    <property type="project" value="TreeGrafter"/>
</dbReference>
<dbReference type="InterPro" id="IPR011545">
    <property type="entry name" value="DEAD/DEAH_box_helicase_dom"/>
</dbReference>
<evidence type="ECO:0000256" key="9">
    <source>
        <dbReference type="ARBA" id="ARBA00047984"/>
    </source>
</evidence>
<dbReference type="GO" id="GO:0003723">
    <property type="term" value="F:RNA binding"/>
    <property type="evidence" value="ECO:0007669"/>
    <property type="project" value="UniProtKB-KW"/>
</dbReference>
<dbReference type="AlphaFoldDB" id="A0AA36DUB4"/>
<dbReference type="InterPro" id="IPR027417">
    <property type="entry name" value="P-loop_NTPase"/>
</dbReference>
<dbReference type="InterPro" id="IPR050079">
    <property type="entry name" value="DEAD_box_RNA_helicase"/>
</dbReference>
<keyword evidence="2" id="KW-0547">Nucleotide-binding</keyword>
<keyword evidence="6" id="KW-0694">RNA-binding</keyword>
<evidence type="ECO:0000256" key="10">
    <source>
        <dbReference type="PROSITE-ProRule" id="PRU00552"/>
    </source>
</evidence>
<evidence type="ECO:0000259" key="13">
    <source>
        <dbReference type="PROSITE" id="PS51195"/>
    </source>
</evidence>
<keyword evidence="5" id="KW-0067">ATP-binding</keyword>